<protein>
    <submittedName>
        <fullName evidence="1">Uncharacterized protein</fullName>
    </submittedName>
</protein>
<accession>A0A5J4VC95</accession>
<organism evidence="1 2">
    <name type="scientific">Streblomastix strix</name>
    <dbReference type="NCBI Taxonomy" id="222440"/>
    <lineage>
        <taxon>Eukaryota</taxon>
        <taxon>Metamonada</taxon>
        <taxon>Preaxostyla</taxon>
        <taxon>Oxymonadida</taxon>
        <taxon>Streblomastigidae</taxon>
        <taxon>Streblomastix</taxon>
    </lineage>
</organism>
<name>A0A5J4VC95_9EUKA</name>
<dbReference type="AlphaFoldDB" id="A0A5J4VC95"/>
<reference evidence="1 2" key="1">
    <citation type="submission" date="2019-03" db="EMBL/GenBank/DDBJ databases">
        <title>Single cell metagenomics reveals metabolic interactions within the superorganism composed of flagellate Streblomastix strix and complex community of Bacteroidetes bacteria on its surface.</title>
        <authorList>
            <person name="Treitli S.C."/>
            <person name="Kolisko M."/>
            <person name="Husnik F."/>
            <person name="Keeling P."/>
            <person name="Hampl V."/>
        </authorList>
    </citation>
    <scope>NUCLEOTIDE SEQUENCE [LARGE SCALE GENOMIC DNA]</scope>
    <source>
        <strain evidence="1">ST1C</strain>
    </source>
</reference>
<gene>
    <name evidence="1" type="ORF">EZS28_024286</name>
</gene>
<sequence>MNYMFYGVNFITSIISVSIPNKLMDTVNKDGQELASYTLVIAILLFDQFIEQLFDWLALIRNPLLFEVASFPKQIVKPNVFYDELVGVVIIFHQPAVTPPSVAGLVPKQIPAPFTYRAILKPALLSFKLLLIYTTELNQFANNAVLLLTPLGSYGYISLVRTSLN</sequence>
<comment type="caution">
    <text evidence="1">The sequence shown here is derived from an EMBL/GenBank/DDBJ whole genome shotgun (WGS) entry which is preliminary data.</text>
</comment>
<evidence type="ECO:0000313" key="1">
    <source>
        <dbReference type="EMBL" id="KAA6380186.1"/>
    </source>
</evidence>
<dbReference type="EMBL" id="SNRW01008056">
    <property type="protein sequence ID" value="KAA6380186.1"/>
    <property type="molecule type" value="Genomic_DNA"/>
</dbReference>
<feature type="non-terminal residue" evidence="1">
    <location>
        <position position="165"/>
    </location>
</feature>
<evidence type="ECO:0000313" key="2">
    <source>
        <dbReference type="Proteomes" id="UP000324800"/>
    </source>
</evidence>
<dbReference type="Proteomes" id="UP000324800">
    <property type="component" value="Unassembled WGS sequence"/>
</dbReference>
<proteinExistence type="predicted"/>